<dbReference type="GO" id="GO:0051453">
    <property type="term" value="P:regulation of intracellular pH"/>
    <property type="evidence" value="ECO:0007669"/>
    <property type="project" value="TreeGrafter"/>
</dbReference>
<dbReference type="PANTHER" id="PTHR10110:SF86">
    <property type="entry name" value="SODIUM_HYDROGEN EXCHANGER 7"/>
    <property type="match status" value="1"/>
</dbReference>
<dbReference type="PANTHER" id="PTHR10110">
    <property type="entry name" value="SODIUM/HYDROGEN EXCHANGER"/>
    <property type="match status" value="1"/>
</dbReference>
<evidence type="ECO:0000256" key="6">
    <source>
        <dbReference type="ARBA" id="ARBA00023053"/>
    </source>
</evidence>
<dbReference type="OrthoDB" id="9809206at2"/>
<evidence type="ECO:0000256" key="10">
    <source>
        <dbReference type="SAM" id="Phobius"/>
    </source>
</evidence>
<dbReference type="EMBL" id="LVWD01000037">
    <property type="protein sequence ID" value="OAD39828.1"/>
    <property type="molecule type" value="Genomic_DNA"/>
</dbReference>
<feature type="transmembrane region" description="Helical" evidence="10">
    <location>
        <begin position="52"/>
        <end position="71"/>
    </location>
</feature>
<dbReference type="GO" id="GO:0015386">
    <property type="term" value="F:potassium:proton antiporter activity"/>
    <property type="evidence" value="ECO:0007669"/>
    <property type="project" value="TreeGrafter"/>
</dbReference>
<reference evidence="13 14" key="1">
    <citation type="submission" date="2016-02" db="EMBL/GenBank/DDBJ databases">
        <title>Draft genome sequence of Hydrogenophaga sp. LPB0072.</title>
        <authorList>
            <person name="Shin S.-K."/>
            <person name="Yi H."/>
        </authorList>
    </citation>
    <scope>NUCLEOTIDE SEQUENCE [LARGE SCALE GENOMIC DNA]</scope>
    <source>
        <strain evidence="13 14">LPB0072</strain>
    </source>
</reference>
<feature type="domain" description="Cation/H+ exchanger transmembrane" evidence="11">
    <location>
        <begin position="15"/>
        <end position="407"/>
    </location>
</feature>
<evidence type="ECO:0000313" key="15">
    <source>
        <dbReference type="Proteomes" id="UP000185680"/>
    </source>
</evidence>
<keyword evidence="8 10" id="KW-0472">Membrane</keyword>
<evidence type="ECO:0000256" key="8">
    <source>
        <dbReference type="ARBA" id="ARBA00023136"/>
    </source>
</evidence>
<keyword evidence="9" id="KW-0739">Sodium transport</keyword>
<evidence type="ECO:0000256" key="7">
    <source>
        <dbReference type="ARBA" id="ARBA00023065"/>
    </source>
</evidence>
<dbReference type="Proteomes" id="UP000185657">
    <property type="component" value="Unassembled WGS sequence"/>
</dbReference>
<feature type="transmembrane region" description="Helical" evidence="10">
    <location>
        <begin position="83"/>
        <end position="106"/>
    </location>
</feature>
<dbReference type="Proteomes" id="UP000185680">
    <property type="component" value="Chromosome"/>
</dbReference>
<reference evidence="12 15" key="2">
    <citation type="submission" date="2016-10" db="EMBL/GenBank/DDBJ databases">
        <title>Hydorgenophaga sp. LPB0072 isolated from gastropod.</title>
        <authorList>
            <person name="Kim E."/>
            <person name="Yi H."/>
        </authorList>
    </citation>
    <scope>NUCLEOTIDE SEQUENCE [LARGE SCALE GENOMIC DNA]</scope>
    <source>
        <strain evidence="12 15">LPB0072</strain>
    </source>
</reference>
<sequence>MTYIELAFAVIGVVAVLQSVGRKLPVPMAALQIGAGVVLSAFVGLDDLREQSALLFVMLVPPLLYVEARHIPKRDLMRSIQPVLGMALGLVAVTTLIVGFGLHALVPDMPLAVAFALAAALASTDTVAVSSVIARIPLPQRLQTLLSGESLLNDSVALVAFKVAVAAAVSAHFSTGEAARSLFTVSVGGLATGASVAAVVTALRHFLQSDGPDSIRVDTTLSLLTPYAAYLASEMLGVSGVLAVVAAGLCAGELERNHLRATTRQHGNALWGTLTFVLNGTVFVILGLQMRQVLHRVEGYSGWNLLGYVALLTATLFTVRLLWTLALDAWSRRKQTQDEDCLLGSGAAIWVTVLCGVRGSLALSATLSIPLFTAASEAMPGRDLAVFLAAGTIGATLLLSGLVLPFVKLRSTRETSDAAAALHTRVAVAEVALSVINAVPLGNASPRVRQWVVALKRLHAHRMATLGAVSGKAPPMDPRDLVEQRALSMQVLSAQRRELGRLQQEEGVAPAIVQELELDLDLAEISLDRMGWRAV</sequence>
<dbReference type="AlphaFoldDB" id="A0A167GSM2"/>
<feature type="transmembrane region" description="Helical" evidence="10">
    <location>
        <begin position="384"/>
        <end position="407"/>
    </location>
</feature>
<feature type="transmembrane region" description="Helical" evidence="10">
    <location>
        <begin position="113"/>
        <end position="136"/>
    </location>
</feature>
<keyword evidence="3" id="KW-1003">Cell membrane</keyword>
<evidence type="ECO:0000313" key="13">
    <source>
        <dbReference type="EMBL" id="OAD39828.1"/>
    </source>
</evidence>
<keyword evidence="4 10" id="KW-0812">Transmembrane</keyword>
<dbReference type="STRING" id="1763535.LPB072_01555"/>
<gene>
    <name evidence="12" type="ORF">LPB072_01555</name>
    <name evidence="13" type="ORF">LPB72_19820</name>
</gene>
<keyword evidence="6" id="KW-0915">Sodium</keyword>
<keyword evidence="5 10" id="KW-1133">Transmembrane helix</keyword>
<evidence type="ECO:0000256" key="2">
    <source>
        <dbReference type="ARBA" id="ARBA00022448"/>
    </source>
</evidence>
<organism evidence="12 15">
    <name type="scientific">Hydrogenophaga crassostreae</name>
    <dbReference type="NCBI Taxonomy" id="1763535"/>
    <lineage>
        <taxon>Bacteria</taxon>
        <taxon>Pseudomonadati</taxon>
        <taxon>Pseudomonadota</taxon>
        <taxon>Betaproteobacteria</taxon>
        <taxon>Burkholderiales</taxon>
        <taxon>Comamonadaceae</taxon>
        <taxon>Hydrogenophaga</taxon>
    </lineage>
</organism>
<name>A0A167GSM2_9BURK</name>
<dbReference type="GO" id="GO:0015385">
    <property type="term" value="F:sodium:proton antiporter activity"/>
    <property type="evidence" value="ECO:0007669"/>
    <property type="project" value="InterPro"/>
</dbReference>
<keyword evidence="7" id="KW-0406">Ion transport</keyword>
<feature type="transmembrane region" description="Helical" evidence="10">
    <location>
        <begin position="342"/>
        <end position="372"/>
    </location>
</feature>
<dbReference type="GO" id="GO:0005886">
    <property type="term" value="C:plasma membrane"/>
    <property type="evidence" value="ECO:0007669"/>
    <property type="project" value="UniProtKB-SubCell"/>
</dbReference>
<evidence type="ECO:0000313" key="12">
    <source>
        <dbReference type="EMBL" id="AOW11736.1"/>
    </source>
</evidence>
<dbReference type="InterPro" id="IPR006153">
    <property type="entry name" value="Cation/H_exchanger_TM"/>
</dbReference>
<evidence type="ECO:0000256" key="4">
    <source>
        <dbReference type="ARBA" id="ARBA00022692"/>
    </source>
</evidence>
<evidence type="ECO:0000256" key="5">
    <source>
        <dbReference type="ARBA" id="ARBA00022989"/>
    </source>
</evidence>
<feature type="transmembrane region" description="Helical" evidence="10">
    <location>
        <begin position="308"/>
        <end position="330"/>
    </location>
</feature>
<dbReference type="GO" id="GO:0098719">
    <property type="term" value="P:sodium ion import across plasma membrane"/>
    <property type="evidence" value="ECO:0007669"/>
    <property type="project" value="TreeGrafter"/>
</dbReference>
<feature type="transmembrane region" description="Helical" evidence="10">
    <location>
        <begin position="29"/>
        <end position="45"/>
    </location>
</feature>
<dbReference type="EMBL" id="CP017476">
    <property type="protein sequence ID" value="AOW11736.1"/>
    <property type="molecule type" value="Genomic_DNA"/>
</dbReference>
<protein>
    <recommendedName>
        <fullName evidence="11">Cation/H+ exchanger transmembrane domain-containing protein</fullName>
    </recommendedName>
</protein>
<feature type="transmembrane region" description="Helical" evidence="10">
    <location>
        <begin position="156"/>
        <end position="175"/>
    </location>
</feature>
<feature type="transmembrane region" description="Helical" evidence="10">
    <location>
        <begin position="182"/>
        <end position="207"/>
    </location>
</feature>
<accession>A0A167GSM2</accession>
<evidence type="ECO:0000256" key="3">
    <source>
        <dbReference type="ARBA" id="ARBA00022475"/>
    </source>
</evidence>
<feature type="transmembrane region" description="Helical" evidence="10">
    <location>
        <begin position="227"/>
        <end position="249"/>
    </location>
</feature>
<evidence type="ECO:0000259" key="11">
    <source>
        <dbReference type="Pfam" id="PF00999"/>
    </source>
</evidence>
<proteinExistence type="predicted"/>
<feature type="transmembrane region" description="Helical" evidence="10">
    <location>
        <begin position="269"/>
        <end position="288"/>
    </location>
</feature>
<dbReference type="Gene3D" id="6.10.140.1330">
    <property type="match status" value="1"/>
</dbReference>
<evidence type="ECO:0000256" key="1">
    <source>
        <dbReference type="ARBA" id="ARBA00004651"/>
    </source>
</evidence>
<evidence type="ECO:0000313" key="14">
    <source>
        <dbReference type="Proteomes" id="UP000185657"/>
    </source>
</evidence>
<dbReference type="RefSeq" id="WP_066095221.1">
    <property type="nucleotide sequence ID" value="NZ_CP017476.1"/>
</dbReference>
<keyword evidence="2" id="KW-0813">Transport</keyword>
<dbReference type="Pfam" id="PF00999">
    <property type="entry name" value="Na_H_Exchanger"/>
    <property type="match status" value="1"/>
</dbReference>
<comment type="subcellular location">
    <subcellularLocation>
        <location evidence="1">Cell membrane</location>
        <topology evidence="1">Multi-pass membrane protein</topology>
    </subcellularLocation>
</comment>
<dbReference type="InterPro" id="IPR018422">
    <property type="entry name" value="Cation/H_exchanger_CPA1"/>
</dbReference>
<dbReference type="KEGG" id="hyl:LPB072_01555"/>
<evidence type="ECO:0000256" key="9">
    <source>
        <dbReference type="ARBA" id="ARBA00023201"/>
    </source>
</evidence>
<keyword evidence="14" id="KW-1185">Reference proteome</keyword>